<dbReference type="AlphaFoldDB" id="M7ZSS0"/>
<feature type="compositionally biased region" description="Acidic residues" evidence="1">
    <location>
        <begin position="40"/>
        <end position="90"/>
    </location>
</feature>
<protein>
    <submittedName>
        <fullName evidence="2">Uncharacterized protein</fullName>
    </submittedName>
</protein>
<gene>
    <name evidence="2" type="ORF">TRIUR3_11329</name>
</gene>
<feature type="region of interest" description="Disordered" evidence="1">
    <location>
        <begin position="30"/>
        <end position="130"/>
    </location>
</feature>
<organism evidence="2">
    <name type="scientific">Triticum urartu</name>
    <name type="common">Red wild einkorn</name>
    <name type="synonym">Crithodium urartu</name>
    <dbReference type="NCBI Taxonomy" id="4572"/>
    <lineage>
        <taxon>Eukaryota</taxon>
        <taxon>Viridiplantae</taxon>
        <taxon>Streptophyta</taxon>
        <taxon>Embryophyta</taxon>
        <taxon>Tracheophyta</taxon>
        <taxon>Spermatophyta</taxon>
        <taxon>Magnoliopsida</taxon>
        <taxon>Liliopsida</taxon>
        <taxon>Poales</taxon>
        <taxon>Poaceae</taxon>
        <taxon>BOP clade</taxon>
        <taxon>Pooideae</taxon>
        <taxon>Triticodae</taxon>
        <taxon>Triticeae</taxon>
        <taxon>Triticinae</taxon>
        <taxon>Triticum</taxon>
    </lineage>
</organism>
<sequence>MEIDNINDIYTFLVACCGPRLERLFVQLPTSSCQYRPEDEPSGSESEENGSVEELSEQETTEEDELEEELSEGDDPEEELLEGDDLEEALSEGLNTRKSCQRESHLKKINHRNMGRGKRYLMEGNQRKRQ</sequence>
<proteinExistence type="predicted"/>
<evidence type="ECO:0000256" key="1">
    <source>
        <dbReference type="SAM" id="MobiDB-lite"/>
    </source>
</evidence>
<name>M7ZSS0_TRIUA</name>
<evidence type="ECO:0000313" key="2">
    <source>
        <dbReference type="EMBL" id="EMS62666.1"/>
    </source>
</evidence>
<dbReference type="EMBL" id="KD079246">
    <property type="protein sequence ID" value="EMS62666.1"/>
    <property type="molecule type" value="Genomic_DNA"/>
</dbReference>
<feature type="compositionally biased region" description="Basic residues" evidence="1">
    <location>
        <begin position="107"/>
        <end position="119"/>
    </location>
</feature>
<reference evidence="2" key="1">
    <citation type="journal article" date="2013" name="Nature">
        <title>Draft genome of the wheat A-genome progenitor Triticum urartu.</title>
        <authorList>
            <person name="Ling H.Q."/>
            <person name="Zhao S."/>
            <person name="Liu D."/>
            <person name="Wang J."/>
            <person name="Sun H."/>
            <person name="Zhang C."/>
            <person name="Fan H."/>
            <person name="Li D."/>
            <person name="Dong L."/>
            <person name="Tao Y."/>
            <person name="Gao C."/>
            <person name="Wu H."/>
            <person name="Li Y."/>
            <person name="Cui Y."/>
            <person name="Guo X."/>
            <person name="Zheng S."/>
            <person name="Wang B."/>
            <person name="Yu K."/>
            <person name="Liang Q."/>
            <person name="Yang W."/>
            <person name="Lou X."/>
            <person name="Chen J."/>
            <person name="Feng M."/>
            <person name="Jian J."/>
            <person name="Zhang X."/>
            <person name="Luo G."/>
            <person name="Jiang Y."/>
            <person name="Liu J."/>
            <person name="Wang Z."/>
            <person name="Sha Y."/>
            <person name="Zhang B."/>
            <person name="Wu H."/>
            <person name="Tang D."/>
            <person name="Shen Q."/>
            <person name="Xue P."/>
            <person name="Zou S."/>
            <person name="Wang X."/>
            <person name="Liu X."/>
            <person name="Wang F."/>
            <person name="Yang Y."/>
            <person name="An X."/>
            <person name="Dong Z."/>
            <person name="Zhang K."/>
            <person name="Zhang X."/>
            <person name="Luo M.C."/>
            <person name="Dvorak J."/>
            <person name="Tong Y."/>
            <person name="Wang J."/>
            <person name="Yang H."/>
            <person name="Li Z."/>
            <person name="Wang D."/>
            <person name="Zhang A."/>
            <person name="Wang J."/>
        </authorList>
    </citation>
    <scope>NUCLEOTIDE SEQUENCE</scope>
</reference>
<accession>M7ZSS0</accession>